<name>A0A1S2MES8_9BACI</name>
<dbReference type="Proteomes" id="UP000180175">
    <property type="component" value="Chromosome"/>
</dbReference>
<dbReference type="RefSeq" id="WP_071315579.1">
    <property type="nucleotide sequence ID" value="NZ_CP063356.2"/>
</dbReference>
<protein>
    <submittedName>
        <fullName evidence="1">Uncharacterized protein</fullName>
    </submittedName>
</protein>
<evidence type="ECO:0000313" key="2">
    <source>
        <dbReference type="EMBL" id="QOY36551.1"/>
    </source>
</evidence>
<organism evidence="1 3">
    <name type="scientific">Anaerobacillus isosaccharinicus</name>
    <dbReference type="NCBI Taxonomy" id="1532552"/>
    <lineage>
        <taxon>Bacteria</taxon>
        <taxon>Bacillati</taxon>
        <taxon>Bacillota</taxon>
        <taxon>Bacilli</taxon>
        <taxon>Bacillales</taxon>
        <taxon>Bacillaceae</taxon>
        <taxon>Anaerobacillus</taxon>
    </lineage>
</organism>
<reference evidence="2 3" key="3">
    <citation type="journal article" date="2019" name="Int. J. Syst. Evol. Microbiol.">
        <title>Anaerobacillus isosaccharinicus sp. nov., an alkaliphilic bacterium which degrades isosaccharinic acid.</title>
        <authorList>
            <person name="Bassil N.M."/>
            <person name="Lloyd J.R."/>
        </authorList>
    </citation>
    <scope>NUCLEOTIDE SEQUENCE [LARGE SCALE GENOMIC DNA]</scope>
    <source>
        <strain evidence="2 3">NB2006</strain>
    </source>
</reference>
<sequence>MHRRQKYFVTLNPQEVGIGEIRDDSQLIQYEVEVTEQELHEIQKFIEKYSDELYDFSDIILHPFNERDVNVDNQQSLGNLEELYRLVYKFGTEKTKRDLESIQRENNNLT</sequence>
<dbReference type="EMBL" id="LQXD01000003">
    <property type="protein sequence ID" value="OIJ23238.1"/>
    <property type="molecule type" value="Genomic_DNA"/>
</dbReference>
<dbReference type="KEGG" id="aia:AWH56_002390"/>
<proteinExistence type="predicted"/>
<evidence type="ECO:0000313" key="3">
    <source>
        <dbReference type="Proteomes" id="UP000180175"/>
    </source>
</evidence>
<reference evidence="1 3" key="1">
    <citation type="submission" date="2016-10" db="EMBL/GenBank/DDBJ databases">
        <title>Draft genome sequences of four alkaliphilic bacteria belonging to the Anaerobacillus genus.</title>
        <authorList>
            <person name="Bassil N.M."/>
            <person name="Lloyd J.R."/>
        </authorList>
    </citation>
    <scope>NUCLEOTIDE SEQUENCE [LARGE SCALE GENOMIC DNA]</scope>
    <source>
        <strain evidence="1 3">NB2006</strain>
    </source>
</reference>
<dbReference type="EMBL" id="CP063356">
    <property type="protein sequence ID" value="QOY36551.1"/>
    <property type="molecule type" value="Genomic_DNA"/>
</dbReference>
<accession>A0A1S2MES8</accession>
<evidence type="ECO:0000313" key="1">
    <source>
        <dbReference type="EMBL" id="OIJ23238.1"/>
    </source>
</evidence>
<reference evidence="2" key="4">
    <citation type="submission" date="2020-10" db="EMBL/GenBank/DDBJ databases">
        <authorList>
            <person name="Bassil N.M."/>
            <person name="Lloyd J.R."/>
        </authorList>
    </citation>
    <scope>NUCLEOTIDE SEQUENCE</scope>
    <source>
        <strain evidence="2">NB2006</strain>
    </source>
</reference>
<keyword evidence="3" id="KW-1185">Reference proteome</keyword>
<dbReference type="OrthoDB" id="2706506at2"/>
<dbReference type="AlphaFoldDB" id="A0A1S2MES8"/>
<gene>
    <name evidence="2" type="ORF">AWH56_002390</name>
    <name evidence="1" type="ORF">AWH56_01950</name>
</gene>
<reference evidence="2 3" key="2">
    <citation type="journal article" date="2017" name="Genome Announc.">
        <title>Draft Genome Sequences of Four Alkaliphilic Bacteria Belonging to the Anaerobacillus Genus.</title>
        <authorList>
            <person name="Bassil N.M."/>
            <person name="Lloyd J.R."/>
        </authorList>
    </citation>
    <scope>NUCLEOTIDE SEQUENCE [LARGE SCALE GENOMIC DNA]</scope>
    <source>
        <strain evidence="2 3">NB2006</strain>
    </source>
</reference>